<dbReference type="PANTHER" id="PTHR32196:SF72">
    <property type="entry name" value="RIBOSE IMPORT PERMEASE PROTEIN RBSC"/>
    <property type="match status" value="1"/>
</dbReference>
<organism evidence="8 9">
    <name type="scientific">Rhizosaccharibacter radicis</name>
    <dbReference type="NCBI Taxonomy" id="2782605"/>
    <lineage>
        <taxon>Bacteria</taxon>
        <taxon>Pseudomonadati</taxon>
        <taxon>Pseudomonadota</taxon>
        <taxon>Alphaproteobacteria</taxon>
        <taxon>Acetobacterales</taxon>
        <taxon>Acetobacteraceae</taxon>
        <taxon>Rhizosaccharibacter</taxon>
    </lineage>
</organism>
<feature type="compositionally biased region" description="Low complexity" evidence="6">
    <location>
        <begin position="1"/>
        <end position="24"/>
    </location>
</feature>
<keyword evidence="4 7" id="KW-1133">Transmembrane helix</keyword>
<accession>A0ABT1VTV0</accession>
<gene>
    <name evidence="8" type="ORF">NFI88_02795</name>
</gene>
<evidence type="ECO:0000256" key="4">
    <source>
        <dbReference type="ARBA" id="ARBA00022989"/>
    </source>
</evidence>
<dbReference type="Proteomes" id="UP001524547">
    <property type="component" value="Unassembled WGS sequence"/>
</dbReference>
<feature type="transmembrane region" description="Helical" evidence="7">
    <location>
        <begin position="284"/>
        <end position="317"/>
    </location>
</feature>
<keyword evidence="3 7" id="KW-0812">Transmembrane</keyword>
<comment type="subcellular location">
    <subcellularLocation>
        <location evidence="1">Cell membrane</location>
        <topology evidence="1">Multi-pass membrane protein</topology>
    </subcellularLocation>
</comment>
<dbReference type="RefSeq" id="WP_422918519.1">
    <property type="nucleotide sequence ID" value="NZ_JAMZEJ010000002.1"/>
</dbReference>
<evidence type="ECO:0000313" key="9">
    <source>
        <dbReference type="Proteomes" id="UP001524547"/>
    </source>
</evidence>
<dbReference type="PANTHER" id="PTHR32196">
    <property type="entry name" value="ABC TRANSPORTER PERMEASE PROTEIN YPHD-RELATED-RELATED"/>
    <property type="match status" value="1"/>
</dbReference>
<evidence type="ECO:0000256" key="3">
    <source>
        <dbReference type="ARBA" id="ARBA00022692"/>
    </source>
</evidence>
<feature type="transmembrane region" description="Helical" evidence="7">
    <location>
        <begin position="249"/>
        <end position="272"/>
    </location>
</feature>
<evidence type="ECO:0000256" key="5">
    <source>
        <dbReference type="ARBA" id="ARBA00023136"/>
    </source>
</evidence>
<protein>
    <submittedName>
        <fullName evidence="8">Ribose ABC transporter permease</fullName>
    </submittedName>
</protein>
<evidence type="ECO:0000256" key="6">
    <source>
        <dbReference type="SAM" id="MobiDB-lite"/>
    </source>
</evidence>
<keyword evidence="5 7" id="KW-0472">Membrane</keyword>
<dbReference type="EMBL" id="JAMZEJ010000002">
    <property type="protein sequence ID" value="MCQ8239769.1"/>
    <property type="molecule type" value="Genomic_DNA"/>
</dbReference>
<feature type="transmembrane region" description="Helical" evidence="7">
    <location>
        <begin position="43"/>
        <end position="64"/>
    </location>
</feature>
<comment type="caution">
    <text evidence="8">The sequence shown here is derived from an EMBL/GenBank/DDBJ whole genome shotgun (WGS) entry which is preliminary data.</text>
</comment>
<evidence type="ECO:0000256" key="2">
    <source>
        <dbReference type="ARBA" id="ARBA00022475"/>
    </source>
</evidence>
<feature type="transmembrane region" description="Helical" evidence="7">
    <location>
        <begin position="193"/>
        <end position="218"/>
    </location>
</feature>
<dbReference type="Pfam" id="PF02653">
    <property type="entry name" value="BPD_transp_2"/>
    <property type="match status" value="1"/>
</dbReference>
<sequence length="356" mass="36050">MSDATNPTSATAPSSPGTSANTAGTPPPAGAGLSARQVQIRSLVQAAGMLPVLILLAIGFHVLGGHRFLSAQNLSIVAQQASINCVLGAGMTFVILTGGIDLSVGSILAASAMGALIVSLMGGLSWLAIPACLAVGLLIGLVNGSLVAFVKLPPFIVTLGTLTAVRGLARLMGADNTVFNPQLSYAWIGNDGINLLGFTIPWLAIIAIAVIVASWYVLRRTVLGVRIYAVGGNPAAARLSGINVPVVLMFVYALSGLLAGLGGVMSSARLYAANGLQLGQSYELDAIAAVILGGTSFVGGIGSIWGTLIGALIIAVLSNGLILVGVSDIWQFIVKGLVIIGAVALDRFRQGSGTRT</sequence>
<evidence type="ECO:0000256" key="1">
    <source>
        <dbReference type="ARBA" id="ARBA00004651"/>
    </source>
</evidence>
<name>A0ABT1VTV0_9PROT</name>
<feature type="transmembrane region" description="Helical" evidence="7">
    <location>
        <begin position="155"/>
        <end position="172"/>
    </location>
</feature>
<evidence type="ECO:0000313" key="8">
    <source>
        <dbReference type="EMBL" id="MCQ8239769.1"/>
    </source>
</evidence>
<evidence type="ECO:0000256" key="7">
    <source>
        <dbReference type="SAM" id="Phobius"/>
    </source>
</evidence>
<dbReference type="InterPro" id="IPR001851">
    <property type="entry name" value="ABC_transp_permease"/>
</dbReference>
<proteinExistence type="predicted"/>
<reference evidence="8 9" key="1">
    <citation type="submission" date="2022-06" db="EMBL/GenBank/DDBJ databases">
        <title>Rhizosaccharibacter gen. nov. sp. nov. KSS12, endophytic bacteria isolated from sugarcane.</title>
        <authorList>
            <person name="Pitiwittayakul N."/>
        </authorList>
    </citation>
    <scope>NUCLEOTIDE SEQUENCE [LARGE SCALE GENOMIC DNA]</scope>
    <source>
        <strain evidence="8 9">KSS12</strain>
    </source>
</reference>
<feature type="transmembrane region" description="Helical" evidence="7">
    <location>
        <begin position="127"/>
        <end position="149"/>
    </location>
</feature>
<dbReference type="CDD" id="cd06579">
    <property type="entry name" value="TM_PBP1_transp_AraH_like"/>
    <property type="match status" value="1"/>
</dbReference>
<feature type="region of interest" description="Disordered" evidence="6">
    <location>
        <begin position="1"/>
        <end position="30"/>
    </location>
</feature>
<keyword evidence="9" id="KW-1185">Reference proteome</keyword>
<keyword evidence="2" id="KW-1003">Cell membrane</keyword>